<comment type="caution">
    <text evidence="1">The sequence shown here is derived from an EMBL/GenBank/DDBJ whole genome shotgun (WGS) entry which is preliminary data.</text>
</comment>
<protein>
    <submittedName>
        <fullName evidence="1">Uncharacterized protein</fullName>
    </submittedName>
</protein>
<organism evidence="1 2">
    <name type="scientific">Batillaria attramentaria</name>
    <dbReference type="NCBI Taxonomy" id="370345"/>
    <lineage>
        <taxon>Eukaryota</taxon>
        <taxon>Metazoa</taxon>
        <taxon>Spiralia</taxon>
        <taxon>Lophotrochozoa</taxon>
        <taxon>Mollusca</taxon>
        <taxon>Gastropoda</taxon>
        <taxon>Caenogastropoda</taxon>
        <taxon>Sorbeoconcha</taxon>
        <taxon>Cerithioidea</taxon>
        <taxon>Batillariidae</taxon>
        <taxon>Batillaria</taxon>
    </lineage>
</organism>
<keyword evidence="2" id="KW-1185">Reference proteome</keyword>
<evidence type="ECO:0000313" key="1">
    <source>
        <dbReference type="EMBL" id="KAK7469927.1"/>
    </source>
</evidence>
<proteinExistence type="predicted"/>
<dbReference type="Proteomes" id="UP001519460">
    <property type="component" value="Unassembled WGS sequence"/>
</dbReference>
<dbReference type="AlphaFoldDB" id="A0ABD0JE76"/>
<gene>
    <name evidence="1" type="ORF">BaRGS_00036031</name>
</gene>
<accession>A0ABD0JE76</accession>
<reference evidence="1 2" key="1">
    <citation type="journal article" date="2023" name="Sci. Data">
        <title>Genome assembly of the Korean intertidal mud-creeper Batillaria attramentaria.</title>
        <authorList>
            <person name="Patra A.K."/>
            <person name="Ho P.T."/>
            <person name="Jun S."/>
            <person name="Lee S.J."/>
            <person name="Kim Y."/>
            <person name="Won Y.J."/>
        </authorList>
    </citation>
    <scope>NUCLEOTIDE SEQUENCE [LARGE SCALE GENOMIC DNA]</scope>
    <source>
        <strain evidence="1">Wonlab-2016</strain>
    </source>
</reference>
<evidence type="ECO:0000313" key="2">
    <source>
        <dbReference type="Proteomes" id="UP001519460"/>
    </source>
</evidence>
<sequence>MFCRVGWGRTAQLPGTWQLDLNVKSHNRKPSTPASENCNVNSQSVRPAIYARILLSRMHMDRAVSLRTQPYDERQHTGTTGLMLKAW</sequence>
<dbReference type="EMBL" id="JACVVK020000498">
    <property type="protein sequence ID" value="KAK7469927.1"/>
    <property type="molecule type" value="Genomic_DNA"/>
</dbReference>
<name>A0ABD0JE76_9CAEN</name>